<gene>
    <name evidence="1" type="ORF">OCBIM_22025077mg</name>
</gene>
<accession>A0A0L8IAL9</accession>
<proteinExistence type="predicted"/>
<protein>
    <submittedName>
        <fullName evidence="1">Uncharacterized protein</fullName>
    </submittedName>
</protein>
<sequence>MTLTLRQQETGSKIIQNTKMKKYSHIYFYTVRIYIINMSLPFQSKLSRNVHKHKTFVKYYSFSLSLFLPPPPLSLSF</sequence>
<reference evidence="1" key="1">
    <citation type="submission" date="2015-07" db="EMBL/GenBank/DDBJ databases">
        <title>MeaNS - Measles Nucleotide Surveillance Program.</title>
        <authorList>
            <person name="Tran T."/>
            <person name="Druce J."/>
        </authorList>
    </citation>
    <scope>NUCLEOTIDE SEQUENCE</scope>
    <source>
        <strain evidence="1">UCB-OBI-ISO-001</strain>
        <tissue evidence="1">Gonad</tissue>
    </source>
</reference>
<dbReference type="EMBL" id="KQ416137">
    <property type="protein sequence ID" value="KOF98454.1"/>
    <property type="molecule type" value="Genomic_DNA"/>
</dbReference>
<dbReference type="AlphaFoldDB" id="A0A0L8IAL9"/>
<evidence type="ECO:0000313" key="1">
    <source>
        <dbReference type="EMBL" id="KOF98454.1"/>
    </source>
</evidence>
<name>A0A0L8IAL9_OCTBM</name>
<organism evidence="1">
    <name type="scientific">Octopus bimaculoides</name>
    <name type="common">California two-spotted octopus</name>
    <dbReference type="NCBI Taxonomy" id="37653"/>
    <lineage>
        <taxon>Eukaryota</taxon>
        <taxon>Metazoa</taxon>
        <taxon>Spiralia</taxon>
        <taxon>Lophotrochozoa</taxon>
        <taxon>Mollusca</taxon>
        <taxon>Cephalopoda</taxon>
        <taxon>Coleoidea</taxon>
        <taxon>Octopodiformes</taxon>
        <taxon>Octopoda</taxon>
        <taxon>Incirrata</taxon>
        <taxon>Octopodidae</taxon>
        <taxon>Octopus</taxon>
    </lineage>
</organism>